<dbReference type="Pfam" id="PF00115">
    <property type="entry name" value="COX1"/>
    <property type="match status" value="1"/>
</dbReference>
<dbReference type="PRINTS" id="PR01165">
    <property type="entry name" value="CYCOXIDASEI"/>
</dbReference>
<feature type="transmembrane region" description="Helical" evidence="10">
    <location>
        <begin position="427"/>
        <end position="453"/>
    </location>
</feature>
<organism evidence="12 13">
    <name type="scientific">Alteromonas pelagimontana</name>
    <dbReference type="NCBI Taxonomy" id="1858656"/>
    <lineage>
        <taxon>Bacteria</taxon>
        <taxon>Pseudomonadati</taxon>
        <taxon>Pseudomonadota</taxon>
        <taxon>Gammaproteobacteria</taxon>
        <taxon>Alteromonadales</taxon>
        <taxon>Alteromonadaceae</taxon>
        <taxon>Alteromonas/Salinimonas group</taxon>
        <taxon>Alteromonas</taxon>
    </lineage>
</organism>
<dbReference type="GO" id="GO:0004129">
    <property type="term" value="F:cytochrome-c oxidase activity"/>
    <property type="evidence" value="ECO:0007669"/>
    <property type="project" value="InterPro"/>
</dbReference>
<keyword evidence="8" id="KW-0186">Copper</keyword>
<evidence type="ECO:0000256" key="10">
    <source>
        <dbReference type="SAM" id="Phobius"/>
    </source>
</evidence>
<dbReference type="AlphaFoldDB" id="A0A6M4MH45"/>
<comment type="similarity">
    <text evidence="1">Belongs to the heme-copper respiratory oxidase family.</text>
</comment>
<feature type="transmembrane region" description="Helical" evidence="10">
    <location>
        <begin position="235"/>
        <end position="268"/>
    </location>
</feature>
<feature type="transmembrane region" description="Helical" evidence="10">
    <location>
        <begin position="122"/>
        <end position="141"/>
    </location>
</feature>
<feature type="transmembrane region" description="Helical" evidence="10">
    <location>
        <begin position="465"/>
        <end position="487"/>
    </location>
</feature>
<evidence type="ECO:0000256" key="2">
    <source>
        <dbReference type="ARBA" id="ARBA00022448"/>
    </source>
</evidence>
<keyword evidence="6" id="KW-0249">Electron transport</keyword>
<keyword evidence="10" id="KW-1133">Transmembrane helix</keyword>
<dbReference type="SUPFAM" id="SSF81442">
    <property type="entry name" value="Cytochrome c oxidase subunit I-like"/>
    <property type="match status" value="1"/>
</dbReference>
<evidence type="ECO:0000256" key="9">
    <source>
        <dbReference type="SAM" id="MobiDB-lite"/>
    </source>
</evidence>
<evidence type="ECO:0000259" key="11">
    <source>
        <dbReference type="PROSITE" id="PS50855"/>
    </source>
</evidence>
<keyword evidence="7" id="KW-0408">Iron</keyword>
<feature type="transmembrane region" description="Helical" evidence="10">
    <location>
        <begin position="507"/>
        <end position="531"/>
    </location>
</feature>
<dbReference type="GO" id="GO:0020037">
    <property type="term" value="F:heme binding"/>
    <property type="evidence" value="ECO:0007669"/>
    <property type="project" value="InterPro"/>
</dbReference>
<evidence type="ECO:0000313" key="13">
    <source>
        <dbReference type="Proteomes" id="UP000219285"/>
    </source>
</evidence>
<dbReference type="InterPro" id="IPR000883">
    <property type="entry name" value="Cyt_C_Oxase_1"/>
</dbReference>
<keyword evidence="10" id="KW-0812">Transmembrane</keyword>
<dbReference type="Proteomes" id="UP000219285">
    <property type="component" value="Chromosome"/>
</dbReference>
<evidence type="ECO:0000256" key="1">
    <source>
        <dbReference type="ARBA" id="ARBA00009578"/>
    </source>
</evidence>
<keyword evidence="4" id="KW-0679">Respiratory chain</keyword>
<dbReference type="InterPro" id="IPR036927">
    <property type="entry name" value="Cyt_c_oxase-like_su1_sf"/>
</dbReference>
<dbReference type="EMBL" id="CP052766">
    <property type="protein sequence ID" value="QJR82362.1"/>
    <property type="molecule type" value="Genomic_DNA"/>
</dbReference>
<reference evidence="12 13" key="2">
    <citation type="submission" date="2020-04" db="EMBL/GenBank/DDBJ databases">
        <title>Complete genome sequence of Alteromonas pelagimontana 5.12T.</title>
        <authorList>
            <person name="Sinha R.K."/>
            <person name="Krishnan K.P."/>
            <person name="Kurian J.P."/>
        </authorList>
    </citation>
    <scope>NUCLEOTIDE SEQUENCE [LARGE SCALE GENOMIC DNA]</scope>
    <source>
        <strain evidence="12 13">5.12</strain>
    </source>
</reference>
<dbReference type="GO" id="GO:0009486">
    <property type="term" value="F:cytochrome bo3 ubiquinol oxidase activity"/>
    <property type="evidence" value="ECO:0007669"/>
    <property type="project" value="TreeGrafter"/>
</dbReference>
<feature type="transmembrane region" description="Helical" evidence="10">
    <location>
        <begin position="153"/>
        <end position="175"/>
    </location>
</feature>
<dbReference type="OrthoDB" id="9803294at2"/>
<dbReference type="GO" id="GO:0009060">
    <property type="term" value="P:aerobic respiration"/>
    <property type="evidence" value="ECO:0007669"/>
    <property type="project" value="InterPro"/>
</dbReference>
<feature type="region of interest" description="Disordered" evidence="9">
    <location>
        <begin position="662"/>
        <end position="695"/>
    </location>
</feature>
<keyword evidence="13" id="KW-1185">Reference proteome</keyword>
<dbReference type="GO" id="GO:0015990">
    <property type="term" value="P:electron transport coupled proton transport"/>
    <property type="evidence" value="ECO:0007669"/>
    <property type="project" value="TreeGrafter"/>
</dbReference>
<dbReference type="GO" id="GO:0022904">
    <property type="term" value="P:respiratory electron transport chain"/>
    <property type="evidence" value="ECO:0007669"/>
    <property type="project" value="TreeGrafter"/>
</dbReference>
<dbReference type="PANTHER" id="PTHR10422">
    <property type="entry name" value="CYTOCHROME C OXIDASE SUBUNIT 1"/>
    <property type="match status" value="1"/>
</dbReference>
<evidence type="ECO:0000256" key="4">
    <source>
        <dbReference type="ARBA" id="ARBA00022660"/>
    </source>
</evidence>
<sequence>MSTWSLTGRLSPDVVTLFDVFKDPSINNAVVSGAASTEVIGILVAVALLTRYRLWKPLWEKWLTSVDHKKIGIMYIVLGLVMMSRGVIEGAVMRAHQTTSLGGNGILSAHHFAELFSTHGTIMIFFVAMPFIIGLINYLVPLQIGARDMAFPLMNQISLGLTTAGAALVMISLVIGEFETGGWTAYPSFTAKAFSPGVGPDYWIWAIAISGVGTLLSGINFAVTIYKLRAPGMRLLYMPLFTWTTLCTSILIIFSMPALTVAVLMLALDRYLDFHFFTNDLGGNMMNYANLFWMFGHPEVYVLILPAYGVFSETSATFAGKRLYGYKSLVVATMCIAVLSFTVWLHHFFTMGQSATVNAAFGVATMLIAIPTGVKVYNWLATLFRGRIRLTVPIIYLTSFFILFVIGGLSGIVLANPTIDYQVHNSLFLVAHFHNVLLPGLLFGMLSGIHYWFPKAFGFRLDEKLGKITALLWAIGFSVTFLPLYGLGLMGMPRRSPSYYNAEFEPWMILTGFGALCLVSAMLMLFATFWVSIKNRHTLAVPHGDPWNGRTLEWWTPSPPDEWNFAHPPQISGIDAFAYAKESGAPYNVPSQYHEIVLPAPSSLGFIFMCLFTLLGFALTWWIYWLALLCGLAIPVVLIWHSFRAEKCQVISAATVRQKDSAWRNQTQSAPGIKRDLESTASNKGKASTEGAVSV</sequence>
<feature type="transmembrane region" description="Helical" evidence="10">
    <location>
        <begin position="357"/>
        <end position="380"/>
    </location>
</feature>
<keyword evidence="10" id="KW-0472">Membrane</keyword>
<accession>A0A6M4MH45</accession>
<keyword evidence="2" id="KW-0813">Transport</keyword>
<dbReference type="InterPro" id="IPR023616">
    <property type="entry name" value="Cyt_c_oxase-like_su1_dom"/>
</dbReference>
<evidence type="ECO:0000256" key="5">
    <source>
        <dbReference type="ARBA" id="ARBA00022723"/>
    </source>
</evidence>
<dbReference type="KEGG" id="apel:CA267_017205"/>
<dbReference type="PANTHER" id="PTHR10422:SF35">
    <property type="entry name" value="CYTOCHROME BO(3) UBIQUINOL OXIDASE SUBUNIT 1"/>
    <property type="match status" value="1"/>
</dbReference>
<gene>
    <name evidence="12" type="ORF">CA267_017205</name>
</gene>
<feature type="domain" description="Cytochrome oxidase subunit I profile" evidence="11">
    <location>
        <begin position="53"/>
        <end position="572"/>
    </location>
</feature>
<feature type="transmembrane region" description="Helical" evidence="10">
    <location>
        <begin position="392"/>
        <end position="415"/>
    </location>
</feature>
<feature type="transmembrane region" description="Helical" evidence="10">
    <location>
        <begin position="202"/>
        <end position="223"/>
    </location>
</feature>
<feature type="transmembrane region" description="Helical" evidence="10">
    <location>
        <begin position="621"/>
        <end position="640"/>
    </location>
</feature>
<evidence type="ECO:0000313" key="12">
    <source>
        <dbReference type="EMBL" id="QJR82362.1"/>
    </source>
</evidence>
<name>A0A6M4MH45_9ALTE</name>
<feature type="transmembrane region" description="Helical" evidence="10">
    <location>
        <begin position="323"/>
        <end position="345"/>
    </location>
</feature>
<evidence type="ECO:0000256" key="8">
    <source>
        <dbReference type="ARBA" id="ARBA00023008"/>
    </source>
</evidence>
<evidence type="ECO:0000256" key="3">
    <source>
        <dbReference type="ARBA" id="ARBA00022617"/>
    </source>
</evidence>
<dbReference type="PROSITE" id="PS50855">
    <property type="entry name" value="COX1"/>
    <property type="match status" value="1"/>
</dbReference>
<proteinExistence type="inferred from homology"/>
<feature type="transmembrane region" description="Helical" evidence="10">
    <location>
        <begin position="29"/>
        <end position="50"/>
    </location>
</feature>
<dbReference type="RefSeq" id="WP_075609647.1">
    <property type="nucleotide sequence ID" value="NZ_CP052766.1"/>
</dbReference>
<evidence type="ECO:0000256" key="6">
    <source>
        <dbReference type="ARBA" id="ARBA00022982"/>
    </source>
</evidence>
<keyword evidence="5" id="KW-0479">Metal-binding</keyword>
<feature type="transmembrane region" description="Helical" evidence="10">
    <location>
        <begin position="288"/>
        <end position="311"/>
    </location>
</feature>
<feature type="transmembrane region" description="Helical" evidence="10">
    <location>
        <begin position="596"/>
        <end position="615"/>
    </location>
</feature>
<evidence type="ECO:0000256" key="7">
    <source>
        <dbReference type="ARBA" id="ARBA00023004"/>
    </source>
</evidence>
<dbReference type="GO" id="GO:0046872">
    <property type="term" value="F:metal ion binding"/>
    <property type="evidence" value="ECO:0007669"/>
    <property type="project" value="UniProtKB-KW"/>
</dbReference>
<feature type="transmembrane region" description="Helical" evidence="10">
    <location>
        <begin position="71"/>
        <end position="88"/>
    </location>
</feature>
<dbReference type="Gene3D" id="1.20.210.10">
    <property type="entry name" value="Cytochrome c oxidase-like, subunit I domain"/>
    <property type="match status" value="1"/>
</dbReference>
<keyword evidence="3" id="KW-0349">Heme</keyword>
<dbReference type="GO" id="GO:0005886">
    <property type="term" value="C:plasma membrane"/>
    <property type="evidence" value="ECO:0007669"/>
    <property type="project" value="TreeGrafter"/>
</dbReference>
<reference evidence="13" key="1">
    <citation type="submission" date="2014-12" db="EMBL/GenBank/DDBJ databases">
        <title>Complete genome sequence of a multi-drug resistant Klebsiella pneumoniae.</title>
        <authorList>
            <person name="Hua X."/>
            <person name="Chen Q."/>
            <person name="Li X."/>
            <person name="Feng Y."/>
            <person name="Ruan Z."/>
            <person name="Yu Y."/>
        </authorList>
    </citation>
    <scope>NUCLEOTIDE SEQUENCE [LARGE SCALE GENOMIC DNA]</scope>
    <source>
        <strain evidence="13">5.12</strain>
    </source>
</reference>
<protein>
    <submittedName>
        <fullName evidence="12">Cytochrome ubiquinol oxidase subunit I</fullName>
    </submittedName>
</protein>